<dbReference type="EMBL" id="CP038441">
    <property type="protein sequence ID" value="QJT21341.1"/>
    <property type="molecule type" value="Genomic_DNA"/>
</dbReference>
<evidence type="ECO:0000313" key="4">
    <source>
        <dbReference type="Proteomes" id="UP000501427"/>
    </source>
</evidence>
<sequence length="1048" mass="119578">MQQCGIYEQLITQLLASRLDRDRFYVGERQLDPSEAAVWLSRFLSRILEYAVGSVAAGDDQLQRQIELANQLLLWLKDHIQDPGFVEENLINSQGNILTALYALDNPLSANLKQYAEDIFPLTGLTQSELFCGSNAGLSMESEIKREILSADSICWLVSFIKWAGIRIFRHELEEFTRSGRKLKVITTSYMGATDAKAVEFLANLPNTEVKLSYNTQRERLHAKSYLFYRETGFHTGYIGSSNLSHSALTSGLEWNLKITSQEIPHIIEKSLSTFETYWESDDFELFDGKLESRTKLQHALQEARSDGDKHNPAHFFDITPFPHQQEILEQLAMERSLHQRFRNLIVAATGTGKTLISAFDFARFLKTKPDAKLLFVAHKEEILRQAQAAYRGVLKQSHFGELMVGGVTPNHYKQLFASVQSLNNQLPNLRLSPDYFDYIVIDEVHHITAASYRGLLAAFSPHILLGLTATPERHDGGNILADFCGVIAAEIRLPEAINRRHLCPFQYFGIDDDTDLRQVPWKNGRYDITELTNIYTHNQQRVQKIVQSLDEIVTDITKIKALAFCVSRDHADFMCKAFLLKGIKADILTSDNRDERHSKQQGLRTGVINILCVVDIFNEGVDIPEVDTLLFLRPTESLTIFLQQLGRGLRLANDKECCTVLDFVGNARAEYDFAQKFRALVGKTNKTISHEIKQGFPHAPLGCRIELSKQTQELILNNIRQATLNTARLVGLIRRFSQDCDLPLTLANFLRFYPHITLEEVYKRGNWSALVKQAYNHTVSEFTDDKLHSLYTRAINTRLLGCDALHYLQFLQELVAGHFAPPSEQDERMALMCHYDFWQQSGPKAGFVTLAQSLKRLEHPELRVELADLLALLINRVQHEQLAMPHLPGNPLRLHARYAREQILVGFGATRFAQQPSAREGVFVIAEQNIELLFVTLNKTEKHFSPTTRYHDYAISESLFHWQSQNSARPDRGKGLSYIEQKEKGKRLFLFVREQNSDEFGRTLGFVNFGEVEYVSHSGSQPMNIKWRLMTPMPPFMWKEVAKLAVG</sequence>
<dbReference type="Pfam" id="PF11907">
    <property type="entry name" value="DUF3427"/>
    <property type="match status" value="1"/>
</dbReference>
<dbReference type="RefSeq" id="WP_171275798.1">
    <property type="nucleotide sequence ID" value="NZ_CAWPJG010000001.1"/>
</dbReference>
<dbReference type="InterPro" id="IPR025202">
    <property type="entry name" value="PLD-like_dom"/>
</dbReference>
<dbReference type="Proteomes" id="UP000501427">
    <property type="component" value="Chromosome"/>
</dbReference>
<dbReference type="Pfam" id="PF00271">
    <property type="entry name" value="Helicase_C"/>
    <property type="match status" value="1"/>
</dbReference>
<dbReference type="SUPFAM" id="SSF52540">
    <property type="entry name" value="P-loop containing nucleoside triphosphate hydrolases"/>
    <property type="match status" value="1"/>
</dbReference>
<dbReference type="PROSITE" id="PS51194">
    <property type="entry name" value="HELICASE_CTER"/>
    <property type="match status" value="1"/>
</dbReference>
<dbReference type="InterPro" id="IPR027417">
    <property type="entry name" value="P-loop_NTPase"/>
</dbReference>
<dbReference type="GO" id="GO:0016887">
    <property type="term" value="F:ATP hydrolysis activity"/>
    <property type="evidence" value="ECO:0007669"/>
    <property type="project" value="TreeGrafter"/>
</dbReference>
<dbReference type="CDD" id="cd09203">
    <property type="entry name" value="PLDc_N_DEXD_b1"/>
    <property type="match status" value="1"/>
</dbReference>
<dbReference type="Gene3D" id="3.30.870.10">
    <property type="entry name" value="Endonuclease Chain A"/>
    <property type="match status" value="1"/>
</dbReference>
<dbReference type="InterPro" id="IPR001650">
    <property type="entry name" value="Helicase_C-like"/>
</dbReference>
<dbReference type="Pfam" id="PF13091">
    <property type="entry name" value="PLDc_2"/>
    <property type="match status" value="1"/>
</dbReference>
<dbReference type="InterPro" id="IPR006935">
    <property type="entry name" value="Helicase/UvrB_N"/>
</dbReference>
<organism evidence="3 4">
    <name type="scientific">Aeromonas media</name>
    <dbReference type="NCBI Taxonomy" id="651"/>
    <lineage>
        <taxon>Bacteria</taxon>
        <taxon>Pseudomonadati</taxon>
        <taxon>Pseudomonadota</taxon>
        <taxon>Gammaproteobacteria</taxon>
        <taxon>Aeromonadales</taxon>
        <taxon>Aeromonadaceae</taxon>
        <taxon>Aeromonas</taxon>
    </lineage>
</organism>
<evidence type="ECO:0000313" key="3">
    <source>
        <dbReference type="EMBL" id="QJT21341.1"/>
    </source>
</evidence>
<feature type="domain" description="Helicase ATP-binding" evidence="1">
    <location>
        <begin position="335"/>
        <end position="472"/>
    </location>
</feature>
<dbReference type="Gene3D" id="3.40.50.300">
    <property type="entry name" value="P-loop containing nucleotide triphosphate hydrolases"/>
    <property type="match status" value="2"/>
</dbReference>
<dbReference type="PANTHER" id="PTHR47962">
    <property type="entry name" value="ATP-DEPENDENT HELICASE LHR-RELATED-RELATED"/>
    <property type="match status" value="1"/>
</dbReference>
<dbReference type="Pfam" id="PF04851">
    <property type="entry name" value="ResIII"/>
    <property type="match status" value="1"/>
</dbReference>
<dbReference type="SMART" id="SM00490">
    <property type="entry name" value="HELICc"/>
    <property type="match status" value="1"/>
</dbReference>
<dbReference type="GO" id="GO:0003677">
    <property type="term" value="F:DNA binding"/>
    <property type="evidence" value="ECO:0007669"/>
    <property type="project" value="InterPro"/>
</dbReference>
<name>A0A6M4YBL1_AERME</name>
<dbReference type="PANTHER" id="PTHR47962:SF7">
    <property type="entry name" value="MITOCHONDRIAL ATP-DEPENDENT HELICASE IRC3-RELATED"/>
    <property type="match status" value="1"/>
</dbReference>
<evidence type="ECO:0000259" key="1">
    <source>
        <dbReference type="PROSITE" id="PS51192"/>
    </source>
</evidence>
<dbReference type="PROSITE" id="PS51192">
    <property type="entry name" value="HELICASE_ATP_BIND_1"/>
    <property type="match status" value="1"/>
</dbReference>
<evidence type="ECO:0000259" key="2">
    <source>
        <dbReference type="PROSITE" id="PS51194"/>
    </source>
</evidence>
<dbReference type="AlphaFoldDB" id="A0A6M4YBL1"/>
<dbReference type="SUPFAM" id="SSF56024">
    <property type="entry name" value="Phospholipase D/nuclease"/>
    <property type="match status" value="1"/>
</dbReference>
<dbReference type="InterPro" id="IPR014001">
    <property type="entry name" value="Helicase_ATP-bd"/>
</dbReference>
<dbReference type="InterPro" id="IPR021835">
    <property type="entry name" value="DUF3427"/>
</dbReference>
<dbReference type="CDD" id="cd18032">
    <property type="entry name" value="DEXHc_RE_I_III_res"/>
    <property type="match status" value="1"/>
</dbReference>
<gene>
    <name evidence="3" type="ORF">E4184_07725</name>
</gene>
<feature type="domain" description="Helicase C-terminal" evidence="2">
    <location>
        <begin position="549"/>
        <end position="705"/>
    </location>
</feature>
<dbReference type="GO" id="GO:0005524">
    <property type="term" value="F:ATP binding"/>
    <property type="evidence" value="ECO:0007669"/>
    <property type="project" value="InterPro"/>
</dbReference>
<reference evidence="3 4" key="1">
    <citation type="submission" date="2019-03" db="EMBL/GenBank/DDBJ databases">
        <title>Novel transposon Tn6433 accelerates the dissemination of tet(E) in Aeromonas from aerobic biofilm under oxytetracycline stress.</title>
        <authorList>
            <person name="Shi Y."/>
            <person name="Tian Z."/>
            <person name="Zhang Y."/>
            <person name="Zhang H."/>
            <person name="Yang M."/>
        </authorList>
    </citation>
    <scope>NUCLEOTIDE SEQUENCE [LARGE SCALE GENOMIC DNA]</scope>
    <source>
        <strain evidence="3 4">T0.1-19</strain>
    </source>
</reference>
<dbReference type="InterPro" id="IPR052511">
    <property type="entry name" value="ATP-dep_Helicase"/>
</dbReference>
<dbReference type="REBASE" id="386460">
    <property type="entry name" value="Ame119ORF7725P"/>
</dbReference>
<accession>A0A6M4YBL1</accession>
<proteinExistence type="predicted"/>
<dbReference type="CDD" id="cd18799">
    <property type="entry name" value="SF2_C_EcoAI-like"/>
    <property type="match status" value="1"/>
</dbReference>
<dbReference type="SMART" id="SM00487">
    <property type="entry name" value="DEXDc"/>
    <property type="match status" value="1"/>
</dbReference>
<protein>
    <submittedName>
        <fullName evidence="3">DUF3427 domain-containing protein</fullName>
    </submittedName>
</protein>